<evidence type="ECO:0000259" key="2">
    <source>
        <dbReference type="Pfam" id="PF12724"/>
    </source>
</evidence>
<dbReference type="Gene3D" id="3.40.50.360">
    <property type="match status" value="1"/>
</dbReference>
<dbReference type="PANTHER" id="PTHR38030:SF2">
    <property type="entry name" value="PROTOPORPHYRINOGEN IX DEHYDROGENASE [QUINONE]"/>
    <property type="match status" value="1"/>
</dbReference>
<dbReference type="GO" id="GO:0070819">
    <property type="term" value="F:menaquinone-dependent protoporphyrinogen oxidase activity"/>
    <property type="evidence" value="ECO:0007669"/>
    <property type="project" value="TreeGrafter"/>
</dbReference>
<gene>
    <name evidence="3" type="ORF">GIY30_04085</name>
</gene>
<sequence>MPWRPSTRSSSPTMSSSTTTDARLTRWITARMRHSVPCHRKPAAGRSGRGHPRTGDLVLWLPRAVGSDDEHMSKVLVAYASKHHATAEIAEAIAAELRARGLDADCVEAADATCTGYQAVVLGSAVYTGRWRKHARDFLKYHHDALATMPFWIFSSGPTGEHAAEQLEEESKWLEPHKVLDLAESAGVRGHTVFAGKVPDDPHGFMEKSVARSTPGAFRDARDWDAIRRWADEIADELSSAHR</sequence>
<keyword evidence="4" id="KW-1185">Reference proteome</keyword>
<dbReference type="InterPro" id="IPR026816">
    <property type="entry name" value="Flavodoxin_dom"/>
</dbReference>
<dbReference type="InterPro" id="IPR029039">
    <property type="entry name" value="Flavoprotein-like_sf"/>
</dbReference>
<feature type="compositionally biased region" description="Low complexity" evidence="1">
    <location>
        <begin position="1"/>
        <end position="20"/>
    </location>
</feature>
<dbReference type="SUPFAM" id="SSF52218">
    <property type="entry name" value="Flavoproteins"/>
    <property type="match status" value="1"/>
</dbReference>
<dbReference type="InterPro" id="IPR052200">
    <property type="entry name" value="Protoporphyrinogen_IX_DH"/>
</dbReference>
<reference evidence="3 4" key="1">
    <citation type="submission" date="2019-11" db="EMBL/GenBank/DDBJ databases">
        <title>Gordonia sp. nov., a novel actinobacterium isolated from mangrove soil in Hainan.</title>
        <authorList>
            <person name="Huang X."/>
            <person name="Xie Y."/>
            <person name="Chu X."/>
            <person name="Xiao K."/>
        </authorList>
    </citation>
    <scope>NUCLEOTIDE SEQUENCE [LARGE SCALE GENOMIC DNA]</scope>
    <source>
        <strain evidence="3 4">HNM0687</strain>
    </source>
</reference>
<dbReference type="Pfam" id="PF12724">
    <property type="entry name" value="Flavodoxin_5"/>
    <property type="match status" value="1"/>
</dbReference>
<feature type="domain" description="Flavodoxin" evidence="2">
    <location>
        <begin position="76"/>
        <end position="210"/>
    </location>
</feature>
<comment type="caution">
    <text evidence="3">The sequence shown here is derived from an EMBL/GenBank/DDBJ whole genome shotgun (WGS) entry which is preliminary data.</text>
</comment>
<feature type="region of interest" description="Disordered" evidence="1">
    <location>
        <begin position="1"/>
        <end position="21"/>
    </location>
</feature>
<evidence type="ECO:0000313" key="4">
    <source>
        <dbReference type="Proteomes" id="UP000475545"/>
    </source>
</evidence>
<dbReference type="GO" id="GO:0010181">
    <property type="term" value="F:FMN binding"/>
    <property type="evidence" value="ECO:0007669"/>
    <property type="project" value="TreeGrafter"/>
</dbReference>
<evidence type="ECO:0000256" key="1">
    <source>
        <dbReference type="SAM" id="MobiDB-lite"/>
    </source>
</evidence>
<evidence type="ECO:0000313" key="3">
    <source>
        <dbReference type="EMBL" id="MXP20537.1"/>
    </source>
</evidence>
<accession>A0A6L7GM93</accession>
<name>A0A6L7GM93_9ACTN</name>
<dbReference type="Proteomes" id="UP000475545">
    <property type="component" value="Unassembled WGS sequence"/>
</dbReference>
<proteinExistence type="predicted"/>
<protein>
    <recommendedName>
        <fullName evidence="2">Flavodoxin domain-containing protein</fullName>
    </recommendedName>
</protein>
<dbReference type="GO" id="GO:0006783">
    <property type="term" value="P:heme biosynthetic process"/>
    <property type="evidence" value="ECO:0007669"/>
    <property type="project" value="TreeGrafter"/>
</dbReference>
<organism evidence="3 4">
    <name type="scientific">Gordonia mangrovi</name>
    <dbReference type="NCBI Taxonomy" id="2665643"/>
    <lineage>
        <taxon>Bacteria</taxon>
        <taxon>Bacillati</taxon>
        <taxon>Actinomycetota</taxon>
        <taxon>Actinomycetes</taxon>
        <taxon>Mycobacteriales</taxon>
        <taxon>Gordoniaceae</taxon>
        <taxon>Gordonia</taxon>
    </lineage>
</organism>
<dbReference type="EMBL" id="WMBR01000001">
    <property type="protein sequence ID" value="MXP20537.1"/>
    <property type="molecule type" value="Genomic_DNA"/>
</dbReference>
<dbReference type="PANTHER" id="PTHR38030">
    <property type="entry name" value="PROTOPORPHYRINOGEN IX DEHYDROGENASE [MENAQUINONE]"/>
    <property type="match status" value="1"/>
</dbReference>
<dbReference type="AlphaFoldDB" id="A0A6L7GM93"/>